<gene>
    <name evidence="3" type="ORF">H9806_05655</name>
</gene>
<dbReference type="SUPFAM" id="SSF55797">
    <property type="entry name" value="PR-1-like"/>
    <property type="match status" value="1"/>
</dbReference>
<evidence type="ECO:0000313" key="3">
    <source>
        <dbReference type="EMBL" id="MBU3828602.1"/>
    </source>
</evidence>
<dbReference type="Gene3D" id="3.40.33.10">
    <property type="entry name" value="CAP"/>
    <property type="match status" value="1"/>
</dbReference>
<accession>A0A9E2NTT4</accession>
<dbReference type="CDD" id="cd05379">
    <property type="entry name" value="CAP_bacterial"/>
    <property type="match status" value="1"/>
</dbReference>
<proteinExistence type="predicted"/>
<feature type="domain" description="SCP" evidence="2">
    <location>
        <begin position="81"/>
        <end position="211"/>
    </location>
</feature>
<name>A0A9E2NTT4_9LACO</name>
<evidence type="ECO:0000313" key="4">
    <source>
        <dbReference type="Proteomes" id="UP000823844"/>
    </source>
</evidence>
<evidence type="ECO:0000256" key="1">
    <source>
        <dbReference type="SAM" id="SignalP"/>
    </source>
</evidence>
<organism evidence="3 4">
    <name type="scientific">Candidatus Lactobacillus pullistercoris</name>
    <dbReference type="NCBI Taxonomy" id="2838636"/>
    <lineage>
        <taxon>Bacteria</taxon>
        <taxon>Bacillati</taxon>
        <taxon>Bacillota</taxon>
        <taxon>Bacilli</taxon>
        <taxon>Lactobacillales</taxon>
        <taxon>Lactobacillaceae</taxon>
        <taxon>Lactobacillus</taxon>
    </lineage>
</organism>
<feature type="signal peptide" evidence="1">
    <location>
        <begin position="1"/>
        <end position="25"/>
    </location>
</feature>
<dbReference type="Pfam" id="PF00188">
    <property type="entry name" value="CAP"/>
    <property type="match status" value="1"/>
</dbReference>
<dbReference type="AlphaFoldDB" id="A0A9E2NTT4"/>
<dbReference type="InterPro" id="IPR035940">
    <property type="entry name" value="CAP_sf"/>
</dbReference>
<feature type="chain" id="PRO_5039029925" evidence="1">
    <location>
        <begin position="26"/>
        <end position="405"/>
    </location>
</feature>
<dbReference type="Proteomes" id="UP000823844">
    <property type="component" value="Unassembled WGS sequence"/>
</dbReference>
<dbReference type="EMBL" id="JAHLFT010000070">
    <property type="protein sequence ID" value="MBU3828602.1"/>
    <property type="molecule type" value="Genomic_DNA"/>
</dbReference>
<evidence type="ECO:0000259" key="2">
    <source>
        <dbReference type="Pfam" id="PF00188"/>
    </source>
</evidence>
<reference evidence="3" key="2">
    <citation type="submission" date="2021-04" db="EMBL/GenBank/DDBJ databases">
        <authorList>
            <person name="Gilroy R."/>
        </authorList>
    </citation>
    <scope>NUCLEOTIDE SEQUENCE</scope>
    <source>
        <strain evidence="3">F6-686</strain>
    </source>
</reference>
<reference evidence="3" key="1">
    <citation type="journal article" date="2021" name="PeerJ">
        <title>Extensive microbial diversity within the chicken gut microbiome revealed by metagenomics and culture.</title>
        <authorList>
            <person name="Gilroy R."/>
            <person name="Ravi A."/>
            <person name="Getino M."/>
            <person name="Pursley I."/>
            <person name="Horton D.L."/>
            <person name="Alikhan N.F."/>
            <person name="Baker D."/>
            <person name="Gharbi K."/>
            <person name="Hall N."/>
            <person name="Watson M."/>
            <person name="Adriaenssens E.M."/>
            <person name="Foster-Nyarko E."/>
            <person name="Jarju S."/>
            <person name="Secka A."/>
            <person name="Antonio M."/>
            <person name="Oren A."/>
            <person name="Chaudhuri R.R."/>
            <person name="La Ragione R."/>
            <person name="Hildebrand F."/>
            <person name="Pallen M.J."/>
        </authorList>
    </citation>
    <scope>NUCLEOTIDE SEQUENCE</scope>
    <source>
        <strain evidence="3">F6-686</strain>
    </source>
</reference>
<keyword evidence="1" id="KW-0732">Signal</keyword>
<protein>
    <submittedName>
        <fullName evidence="3">CAP domain-containing protein</fullName>
    </submittedName>
</protein>
<sequence>MFLRKFSVAVICSTLLFVPSLSVKAASFSDGEIIQVQHFQKEYAHLDKKQYDITNLYQVKPRLNKKFKAGQLKKDYISKQLAYINYYRSLFGLPAITTTKAANLNAQKTAAVMAAINANPFINQHGLPNDVRPKYINRTTWKVAQDTTETSNLNFNVTNQSAGDVITDLLTDHYNLTGTDTGHRAWILSTRLSSTGIGAAYGNNGYRYSVQKVLNVDDLFNEASQETVAYPSSGLFPIELAKGKRVAWSLYLSNRSYNGTPKITITDQDTGKTYNAKNVKNFSKNGYGNFKTVITYLPGKTPLVAGHAYKVTIGKLTKYSFKLFKEDTNTPSESASSAVTTVQKGSVQQDTYLKTAFSKTSAKLWASFNPQIKNQDSFHYFDALKKGQWHQSTFLRRVLQVKNKQ</sequence>
<comment type="caution">
    <text evidence="3">The sequence shown here is derived from an EMBL/GenBank/DDBJ whole genome shotgun (WGS) entry which is preliminary data.</text>
</comment>
<dbReference type="InterPro" id="IPR014044">
    <property type="entry name" value="CAP_dom"/>
</dbReference>